<evidence type="ECO:0000313" key="2">
    <source>
        <dbReference type="EnsemblProtists" id="PYU1_T006576"/>
    </source>
</evidence>
<dbReference type="HOGENOM" id="CLU_2818104_0_0_1"/>
<dbReference type="STRING" id="431595.K3WNN4"/>
<protein>
    <submittedName>
        <fullName evidence="2">Uncharacterized protein</fullName>
    </submittedName>
</protein>
<dbReference type="InParanoid" id="K3WNN4"/>
<evidence type="ECO:0000256" key="1">
    <source>
        <dbReference type="SAM" id="MobiDB-lite"/>
    </source>
</evidence>
<accession>K3WNN4</accession>
<dbReference type="EnsemblProtists" id="PYU1_T006576">
    <property type="protein sequence ID" value="PYU1_T006576"/>
    <property type="gene ID" value="PYU1_G006564"/>
</dbReference>
<name>K3WNN4_GLOUD</name>
<dbReference type="EMBL" id="GL376635">
    <property type="status" value="NOT_ANNOTATED_CDS"/>
    <property type="molecule type" value="Genomic_DNA"/>
</dbReference>
<reference evidence="3" key="2">
    <citation type="submission" date="2010-04" db="EMBL/GenBank/DDBJ databases">
        <authorList>
            <person name="Buell R."/>
            <person name="Hamilton J."/>
            <person name="Hostetler J."/>
        </authorList>
    </citation>
    <scope>NUCLEOTIDE SEQUENCE [LARGE SCALE GENOMIC DNA]</scope>
    <source>
        <strain evidence="3">DAOM:BR144</strain>
    </source>
</reference>
<feature type="region of interest" description="Disordered" evidence="1">
    <location>
        <begin position="1"/>
        <end position="23"/>
    </location>
</feature>
<dbReference type="Proteomes" id="UP000019132">
    <property type="component" value="Unassembled WGS sequence"/>
</dbReference>
<organism evidence="2 3">
    <name type="scientific">Globisporangium ultimum (strain ATCC 200006 / CBS 805.95 / DAOM BR144)</name>
    <name type="common">Pythium ultimum</name>
    <dbReference type="NCBI Taxonomy" id="431595"/>
    <lineage>
        <taxon>Eukaryota</taxon>
        <taxon>Sar</taxon>
        <taxon>Stramenopiles</taxon>
        <taxon>Oomycota</taxon>
        <taxon>Peronosporomycetes</taxon>
        <taxon>Pythiales</taxon>
        <taxon>Pythiaceae</taxon>
        <taxon>Globisporangium</taxon>
    </lineage>
</organism>
<dbReference type="SUPFAM" id="SSF53098">
    <property type="entry name" value="Ribonuclease H-like"/>
    <property type="match status" value="1"/>
</dbReference>
<dbReference type="AlphaFoldDB" id="K3WNN4"/>
<sequence length="67" mass="7296">MNDDALAHTGTRGNPGPRGSGSVLQKINATTREATIVWVANMACGQPSTTNNMAEYWGLIHDVYRFM</sequence>
<dbReference type="InterPro" id="IPR012337">
    <property type="entry name" value="RNaseH-like_sf"/>
</dbReference>
<keyword evidence="3" id="KW-1185">Reference proteome</keyword>
<reference evidence="3" key="1">
    <citation type="journal article" date="2010" name="Genome Biol.">
        <title>Genome sequence of the necrotrophic plant pathogen Pythium ultimum reveals original pathogenicity mechanisms and effector repertoire.</title>
        <authorList>
            <person name="Levesque C.A."/>
            <person name="Brouwer H."/>
            <person name="Cano L."/>
            <person name="Hamilton J.P."/>
            <person name="Holt C."/>
            <person name="Huitema E."/>
            <person name="Raffaele S."/>
            <person name="Robideau G.P."/>
            <person name="Thines M."/>
            <person name="Win J."/>
            <person name="Zerillo M.M."/>
            <person name="Beakes G.W."/>
            <person name="Boore J.L."/>
            <person name="Busam D."/>
            <person name="Dumas B."/>
            <person name="Ferriera S."/>
            <person name="Fuerstenberg S.I."/>
            <person name="Gachon C.M."/>
            <person name="Gaulin E."/>
            <person name="Govers F."/>
            <person name="Grenville-Briggs L."/>
            <person name="Horner N."/>
            <person name="Hostetler J."/>
            <person name="Jiang R.H."/>
            <person name="Johnson J."/>
            <person name="Krajaejun T."/>
            <person name="Lin H."/>
            <person name="Meijer H.J."/>
            <person name="Moore B."/>
            <person name="Morris P."/>
            <person name="Phuntmart V."/>
            <person name="Puiu D."/>
            <person name="Shetty J."/>
            <person name="Stajich J.E."/>
            <person name="Tripathy S."/>
            <person name="Wawra S."/>
            <person name="van West P."/>
            <person name="Whitty B.R."/>
            <person name="Coutinho P.M."/>
            <person name="Henrissat B."/>
            <person name="Martin F."/>
            <person name="Thomas P.D."/>
            <person name="Tyler B.M."/>
            <person name="De Vries R.P."/>
            <person name="Kamoun S."/>
            <person name="Yandell M."/>
            <person name="Tisserat N."/>
            <person name="Buell C.R."/>
        </authorList>
    </citation>
    <scope>NUCLEOTIDE SEQUENCE</scope>
    <source>
        <strain evidence="3">DAOM:BR144</strain>
    </source>
</reference>
<proteinExistence type="predicted"/>
<reference evidence="2" key="3">
    <citation type="submission" date="2015-02" db="UniProtKB">
        <authorList>
            <consortium name="EnsemblProtists"/>
        </authorList>
    </citation>
    <scope>IDENTIFICATION</scope>
    <source>
        <strain evidence="2">DAOM BR144</strain>
    </source>
</reference>
<dbReference type="VEuPathDB" id="FungiDB:PYU1_G006564"/>
<evidence type="ECO:0000313" key="3">
    <source>
        <dbReference type="Proteomes" id="UP000019132"/>
    </source>
</evidence>